<name>A0A9D3W8S6_9ROSI</name>
<dbReference type="Proteomes" id="UP000828251">
    <property type="component" value="Unassembled WGS sequence"/>
</dbReference>
<sequence length="168" mass="19435">MEADREELFWGQRARMNWLHYGDHSTSFYHKLATFRKHLNSVSSFVDDDSRTCPDIDAMFGVATKYFQGFFISSRSENFDNLLNVIEVCITPSMKGVLLSNFIFQEIRSIIDGMSPLKALGRDGFSALFFQRYWHIIGADIVYECFEGSFLFLISMPQISFFFLSAQP</sequence>
<dbReference type="EMBL" id="JAIQCV010000003">
    <property type="protein sequence ID" value="KAH1114788.1"/>
    <property type="molecule type" value="Genomic_DNA"/>
</dbReference>
<dbReference type="OrthoDB" id="998851at2759"/>
<dbReference type="AlphaFoldDB" id="A0A9D3W8S6"/>
<reference evidence="1 2" key="1">
    <citation type="journal article" date="2021" name="Plant Biotechnol. J.">
        <title>Multi-omics assisted identification of the key and species-specific regulatory components of drought-tolerant mechanisms in Gossypium stocksii.</title>
        <authorList>
            <person name="Yu D."/>
            <person name="Ke L."/>
            <person name="Zhang D."/>
            <person name="Wu Y."/>
            <person name="Sun Y."/>
            <person name="Mei J."/>
            <person name="Sun J."/>
            <person name="Sun Y."/>
        </authorList>
    </citation>
    <scope>NUCLEOTIDE SEQUENCE [LARGE SCALE GENOMIC DNA]</scope>
    <source>
        <strain evidence="2">cv. E1</strain>
        <tissue evidence="1">Leaf</tissue>
    </source>
</reference>
<evidence type="ECO:0000313" key="2">
    <source>
        <dbReference type="Proteomes" id="UP000828251"/>
    </source>
</evidence>
<organism evidence="1 2">
    <name type="scientific">Gossypium stocksii</name>
    <dbReference type="NCBI Taxonomy" id="47602"/>
    <lineage>
        <taxon>Eukaryota</taxon>
        <taxon>Viridiplantae</taxon>
        <taxon>Streptophyta</taxon>
        <taxon>Embryophyta</taxon>
        <taxon>Tracheophyta</taxon>
        <taxon>Spermatophyta</taxon>
        <taxon>Magnoliopsida</taxon>
        <taxon>eudicotyledons</taxon>
        <taxon>Gunneridae</taxon>
        <taxon>Pentapetalae</taxon>
        <taxon>rosids</taxon>
        <taxon>malvids</taxon>
        <taxon>Malvales</taxon>
        <taxon>Malvaceae</taxon>
        <taxon>Malvoideae</taxon>
        <taxon>Gossypium</taxon>
    </lineage>
</organism>
<comment type="caution">
    <text evidence="1">The sequence shown here is derived from an EMBL/GenBank/DDBJ whole genome shotgun (WGS) entry which is preliminary data.</text>
</comment>
<evidence type="ECO:0000313" key="1">
    <source>
        <dbReference type="EMBL" id="KAH1114788.1"/>
    </source>
</evidence>
<gene>
    <name evidence="1" type="ORF">J1N35_008166</name>
</gene>
<protein>
    <recommendedName>
        <fullName evidence="3">Reverse transcriptase</fullName>
    </recommendedName>
</protein>
<keyword evidence="2" id="KW-1185">Reference proteome</keyword>
<proteinExistence type="predicted"/>
<accession>A0A9D3W8S6</accession>
<evidence type="ECO:0008006" key="3">
    <source>
        <dbReference type="Google" id="ProtNLM"/>
    </source>
</evidence>